<dbReference type="AlphaFoldDB" id="A0A8J5XEX6"/>
<dbReference type="PANTHER" id="PTHR40237">
    <property type="entry name" value="LD44813P"/>
    <property type="match status" value="1"/>
</dbReference>
<reference evidence="1" key="1">
    <citation type="submission" date="2021-05" db="EMBL/GenBank/DDBJ databases">
        <title>The genome of the haptophyte Pavlova lutheri (Diacronema luteri, Pavlovales) - a model for lipid biosynthesis in eukaryotic algae.</title>
        <authorList>
            <person name="Hulatt C.J."/>
            <person name="Posewitz M.C."/>
        </authorList>
    </citation>
    <scope>NUCLEOTIDE SEQUENCE</scope>
    <source>
        <strain evidence="1">NIVA-4/92</strain>
    </source>
</reference>
<dbReference type="OMA" id="WAHQQAR"/>
<sequence>MSVPERDAELAEVRALVRPEWLESCFAHMVRLHVGHSRFVRVVAVLNMSDGYWARDRVVVQLSSPTLPRPLLAKLEQACEREALAHSGKPQLVPVLRLLLAQLQTNRLLPAWDELREARELVCTPPPHADADAFAAANWLRPHEKLGRVALRAQQGAYWLNCELALPDGYPDVPPSFELLGTSFDDRLRDICIANAREIARRMHEGYSASAALAHQGPPARAGKAEAPADLSATGLQQLKHDREFLHAVAQVRGHDERKARRIVEHAERKSMEQHQAERAKQDAAVAASAATDGARQSLPSVLAIVRYVVQRTVRELPTQLCPVCAVTVLPADPHALRDALAQPAQRGASARHEPIERSHCGHWFHARCLEARLTVPPFRLACEAPGCGKDVHHPKWSERVDKLEKRWANEQAKRREIEELAGLMNMEK</sequence>
<dbReference type="EMBL" id="JAGTXO010000046">
    <property type="protein sequence ID" value="KAG8458905.1"/>
    <property type="molecule type" value="Genomic_DNA"/>
</dbReference>
<dbReference type="PANTHER" id="PTHR40237:SF1">
    <property type="entry name" value="LD44813P"/>
    <property type="match status" value="1"/>
</dbReference>
<proteinExistence type="predicted"/>
<organism evidence="1 2">
    <name type="scientific">Diacronema lutheri</name>
    <name type="common">Unicellular marine alga</name>
    <name type="synonym">Monochrysis lutheri</name>
    <dbReference type="NCBI Taxonomy" id="2081491"/>
    <lineage>
        <taxon>Eukaryota</taxon>
        <taxon>Haptista</taxon>
        <taxon>Haptophyta</taxon>
        <taxon>Pavlovophyceae</taxon>
        <taxon>Pavlovales</taxon>
        <taxon>Pavlovaceae</taxon>
        <taxon>Diacronema</taxon>
    </lineage>
</organism>
<name>A0A8J5XEX6_DIALT</name>
<evidence type="ECO:0000313" key="1">
    <source>
        <dbReference type="EMBL" id="KAG8458905.1"/>
    </source>
</evidence>
<protein>
    <recommendedName>
        <fullName evidence="3">RWD domain-containing protein</fullName>
    </recommendedName>
</protein>
<evidence type="ECO:0000313" key="2">
    <source>
        <dbReference type="Proteomes" id="UP000751190"/>
    </source>
</evidence>
<gene>
    <name evidence="1" type="ORF">KFE25_004239</name>
</gene>
<comment type="caution">
    <text evidence="1">The sequence shown here is derived from an EMBL/GenBank/DDBJ whole genome shotgun (WGS) entry which is preliminary data.</text>
</comment>
<accession>A0A8J5XEX6</accession>
<dbReference type="Proteomes" id="UP000751190">
    <property type="component" value="Unassembled WGS sequence"/>
</dbReference>
<dbReference type="OrthoDB" id="8062037at2759"/>
<keyword evidence="2" id="KW-1185">Reference proteome</keyword>
<evidence type="ECO:0008006" key="3">
    <source>
        <dbReference type="Google" id="ProtNLM"/>
    </source>
</evidence>